<sequence length="75" mass="7390">MTVLRLRVRNAAPVRAVARVRGGGHGVAGMRERAAALGGTLTAGPVTGGGFEICAALPLGAASEVGRPAAVSRAQ</sequence>
<name>A0ABT0XTM0_9ACTN</name>
<evidence type="ECO:0000256" key="3">
    <source>
        <dbReference type="ARBA" id="ARBA00022679"/>
    </source>
</evidence>
<gene>
    <name evidence="6" type="ORF">LXN57_02795</name>
</gene>
<dbReference type="InterPro" id="IPR036890">
    <property type="entry name" value="HATPase_C_sf"/>
</dbReference>
<evidence type="ECO:0000256" key="1">
    <source>
        <dbReference type="ARBA" id="ARBA00000085"/>
    </source>
</evidence>
<keyword evidence="7" id="KW-1185">Reference proteome</keyword>
<comment type="catalytic activity">
    <reaction evidence="1">
        <text>ATP + protein L-histidine = ADP + protein N-phospho-L-histidine.</text>
        <dbReference type="EC" id="2.7.13.3"/>
    </reaction>
</comment>
<evidence type="ECO:0000256" key="5">
    <source>
        <dbReference type="ARBA" id="ARBA00023012"/>
    </source>
</evidence>
<dbReference type="Proteomes" id="UP001523216">
    <property type="component" value="Unassembled WGS sequence"/>
</dbReference>
<dbReference type="PANTHER" id="PTHR24421:SF10">
    <property type="entry name" value="NITRATE_NITRITE SENSOR PROTEIN NARQ"/>
    <property type="match status" value="1"/>
</dbReference>
<organism evidence="6 7">
    <name type="scientific">Paractinoplanes hotanensis</name>
    <dbReference type="NCBI Taxonomy" id="2906497"/>
    <lineage>
        <taxon>Bacteria</taxon>
        <taxon>Bacillati</taxon>
        <taxon>Actinomycetota</taxon>
        <taxon>Actinomycetes</taxon>
        <taxon>Micromonosporales</taxon>
        <taxon>Micromonosporaceae</taxon>
        <taxon>Paractinoplanes</taxon>
    </lineage>
</organism>
<dbReference type="RefSeq" id="WP_251796395.1">
    <property type="nucleotide sequence ID" value="NZ_JAMQOL010000003.1"/>
</dbReference>
<keyword evidence="5" id="KW-0902">Two-component regulatory system</keyword>
<comment type="caution">
    <text evidence="6">The sequence shown here is derived from an EMBL/GenBank/DDBJ whole genome shotgun (WGS) entry which is preliminary data.</text>
</comment>
<accession>A0ABT0XTM0</accession>
<dbReference type="InterPro" id="IPR050482">
    <property type="entry name" value="Sensor_HK_TwoCompSys"/>
</dbReference>
<proteinExistence type="predicted"/>
<evidence type="ECO:0000256" key="2">
    <source>
        <dbReference type="ARBA" id="ARBA00012438"/>
    </source>
</evidence>
<dbReference type="Gene3D" id="3.30.565.10">
    <property type="entry name" value="Histidine kinase-like ATPase, C-terminal domain"/>
    <property type="match status" value="1"/>
</dbReference>
<evidence type="ECO:0000313" key="7">
    <source>
        <dbReference type="Proteomes" id="UP001523216"/>
    </source>
</evidence>
<protein>
    <recommendedName>
        <fullName evidence="2">histidine kinase</fullName>
        <ecNumber evidence="2">2.7.13.3</ecNumber>
    </recommendedName>
</protein>
<evidence type="ECO:0000256" key="4">
    <source>
        <dbReference type="ARBA" id="ARBA00022777"/>
    </source>
</evidence>
<keyword evidence="3" id="KW-0808">Transferase</keyword>
<dbReference type="EMBL" id="JAMQOL010000003">
    <property type="protein sequence ID" value="MCM4076489.1"/>
    <property type="molecule type" value="Genomic_DNA"/>
</dbReference>
<dbReference type="EC" id="2.7.13.3" evidence="2"/>
<reference evidence="6 7" key="1">
    <citation type="submission" date="2022-06" db="EMBL/GenBank/DDBJ databases">
        <title>Actinoplanes abujensis sp. nov., isolated from Nigerian arid soil.</title>
        <authorList>
            <person name="Ding P."/>
        </authorList>
    </citation>
    <scope>NUCLEOTIDE SEQUENCE [LARGE SCALE GENOMIC DNA]</scope>
    <source>
        <strain evidence="7">TRM88002</strain>
    </source>
</reference>
<keyword evidence="4" id="KW-0418">Kinase</keyword>
<dbReference type="PANTHER" id="PTHR24421">
    <property type="entry name" value="NITRATE/NITRITE SENSOR PROTEIN NARX-RELATED"/>
    <property type="match status" value="1"/>
</dbReference>
<dbReference type="SUPFAM" id="SSF55874">
    <property type="entry name" value="ATPase domain of HSP90 chaperone/DNA topoisomerase II/histidine kinase"/>
    <property type="match status" value="1"/>
</dbReference>
<evidence type="ECO:0000313" key="6">
    <source>
        <dbReference type="EMBL" id="MCM4076489.1"/>
    </source>
</evidence>